<evidence type="ECO:0008006" key="4">
    <source>
        <dbReference type="Google" id="ProtNLM"/>
    </source>
</evidence>
<organism evidence="2 3">
    <name type="scientific">Streptomyces fimbriatus</name>
    <dbReference type="NCBI Taxonomy" id="68197"/>
    <lineage>
        <taxon>Bacteria</taxon>
        <taxon>Bacillati</taxon>
        <taxon>Actinomycetota</taxon>
        <taxon>Actinomycetes</taxon>
        <taxon>Kitasatosporales</taxon>
        <taxon>Streptomycetaceae</taxon>
        <taxon>Streptomyces</taxon>
    </lineage>
</organism>
<feature type="signal peptide" evidence="1">
    <location>
        <begin position="1"/>
        <end position="25"/>
    </location>
</feature>
<feature type="chain" id="PRO_5046792326" description="Secreted protein" evidence="1">
    <location>
        <begin position="26"/>
        <end position="115"/>
    </location>
</feature>
<evidence type="ECO:0000313" key="3">
    <source>
        <dbReference type="Proteomes" id="UP001596156"/>
    </source>
</evidence>
<protein>
    <recommendedName>
        <fullName evidence="4">Secreted protein</fullName>
    </recommendedName>
</protein>
<evidence type="ECO:0000313" key="2">
    <source>
        <dbReference type="EMBL" id="MFC5228774.1"/>
    </source>
</evidence>
<dbReference type="RefSeq" id="WP_309059850.1">
    <property type="nucleotide sequence ID" value="NZ_BAAASS010000014.1"/>
</dbReference>
<sequence>MRLSRLASATVAVAFVLALPYEARAHARVHPAETPSGDPFGAACRIRVDGSHVTAYCHNPYPDTDHVSLHVECVRWWDLDSDGSPVAAGPAETVELTGRCWKEVRSAWVSHRRAD</sequence>
<gene>
    <name evidence="2" type="ORF">ACFPN6_30300</name>
</gene>
<dbReference type="Proteomes" id="UP001596156">
    <property type="component" value="Unassembled WGS sequence"/>
</dbReference>
<keyword evidence="1" id="KW-0732">Signal</keyword>
<name>A0ABW0DG02_STRFI</name>
<comment type="caution">
    <text evidence="2">The sequence shown here is derived from an EMBL/GenBank/DDBJ whole genome shotgun (WGS) entry which is preliminary data.</text>
</comment>
<reference evidence="3" key="1">
    <citation type="journal article" date="2019" name="Int. J. Syst. Evol. Microbiol.">
        <title>The Global Catalogue of Microorganisms (GCM) 10K type strain sequencing project: providing services to taxonomists for standard genome sequencing and annotation.</title>
        <authorList>
            <consortium name="The Broad Institute Genomics Platform"/>
            <consortium name="The Broad Institute Genome Sequencing Center for Infectious Disease"/>
            <person name="Wu L."/>
            <person name="Ma J."/>
        </authorList>
    </citation>
    <scope>NUCLEOTIDE SEQUENCE [LARGE SCALE GENOMIC DNA]</scope>
    <source>
        <strain evidence="3">CCM 8479</strain>
    </source>
</reference>
<dbReference type="EMBL" id="JBHSKL010000045">
    <property type="protein sequence ID" value="MFC5228774.1"/>
    <property type="molecule type" value="Genomic_DNA"/>
</dbReference>
<keyword evidence="3" id="KW-1185">Reference proteome</keyword>
<evidence type="ECO:0000256" key="1">
    <source>
        <dbReference type="SAM" id="SignalP"/>
    </source>
</evidence>
<proteinExistence type="predicted"/>
<accession>A0ABW0DG02</accession>